<dbReference type="Pfam" id="PF01814">
    <property type="entry name" value="Hemerythrin"/>
    <property type="match status" value="1"/>
</dbReference>
<dbReference type="PANTHER" id="PTHR35585">
    <property type="entry name" value="HHE DOMAIN PROTEIN (AFU_ORTHOLOGUE AFUA_4G00730)"/>
    <property type="match status" value="1"/>
</dbReference>
<evidence type="ECO:0000313" key="3">
    <source>
        <dbReference type="EMBL" id="MEX0429303.1"/>
    </source>
</evidence>
<feature type="region of interest" description="Disordered" evidence="1">
    <location>
        <begin position="274"/>
        <end position="342"/>
    </location>
</feature>
<feature type="compositionally biased region" description="Basic residues" evidence="1">
    <location>
        <begin position="274"/>
        <end position="283"/>
    </location>
</feature>
<feature type="domain" description="Hemerythrin-like" evidence="2">
    <location>
        <begin position="125"/>
        <end position="253"/>
    </location>
</feature>
<organism evidence="3 4">
    <name type="scientific">Nocardioides eburneus</name>
    <dbReference type="NCBI Taxonomy" id="3231482"/>
    <lineage>
        <taxon>Bacteria</taxon>
        <taxon>Bacillati</taxon>
        <taxon>Actinomycetota</taxon>
        <taxon>Actinomycetes</taxon>
        <taxon>Propionibacteriales</taxon>
        <taxon>Nocardioidaceae</taxon>
        <taxon>Nocardioides</taxon>
    </lineage>
</organism>
<accession>A0ABV3T4Z2</accession>
<name>A0ABV3T4Z2_9ACTN</name>
<dbReference type="EMBL" id="JBFPJR010000039">
    <property type="protein sequence ID" value="MEX0429303.1"/>
    <property type="molecule type" value="Genomic_DNA"/>
</dbReference>
<proteinExistence type="predicted"/>
<comment type="caution">
    <text evidence="3">The sequence shown here is derived from an EMBL/GenBank/DDBJ whole genome shotgun (WGS) entry which is preliminary data.</text>
</comment>
<dbReference type="Gene3D" id="1.20.120.520">
    <property type="entry name" value="nmb1532 protein domain like"/>
    <property type="match status" value="1"/>
</dbReference>
<dbReference type="PANTHER" id="PTHR35585:SF1">
    <property type="entry name" value="HHE DOMAIN PROTEIN (AFU_ORTHOLOGUE AFUA_4G00730)"/>
    <property type="match status" value="1"/>
</dbReference>
<gene>
    <name evidence="3" type="ORF">AB3X52_16915</name>
</gene>
<dbReference type="RefSeq" id="WP_367995269.1">
    <property type="nucleotide sequence ID" value="NZ_JBFPJR010000039.1"/>
</dbReference>
<reference evidence="3 4" key="1">
    <citation type="submission" date="2024-07" db="EMBL/GenBank/DDBJ databases">
        <authorList>
            <person name="Lee S."/>
            <person name="Kang M."/>
        </authorList>
    </citation>
    <scope>NUCLEOTIDE SEQUENCE [LARGE SCALE GENOMIC DNA]</scope>
    <source>
        <strain evidence="3 4">DS6</strain>
    </source>
</reference>
<protein>
    <submittedName>
        <fullName evidence="3">Hemerythrin domain-containing protein</fullName>
    </submittedName>
</protein>
<dbReference type="Proteomes" id="UP001556631">
    <property type="component" value="Unassembled WGS sequence"/>
</dbReference>
<dbReference type="CDD" id="cd12108">
    <property type="entry name" value="Hr-like"/>
    <property type="match status" value="1"/>
</dbReference>
<evidence type="ECO:0000256" key="1">
    <source>
        <dbReference type="SAM" id="MobiDB-lite"/>
    </source>
</evidence>
<evidence type="ECO:0000313" key="4">
    <source>
        <dbReference type="Proteomes" id="UP001556631"/>
    </source>
</evidence>
<feature type="compositionally biased region" description="Basic and acidic residues" evidence="1">
    <location>
        <begin position="303"/>
        <end position="330"/>
    </location>
</feature>
<keyword evidence="4" id="KW-1185">Reference proteome</keyword>
<evidence type="ECO:0000259" key="2">
    <source>
        <dbReference type="Pfam" id="PF01814"/>
    </source>
</evidence>
<dbReference type="InterPro" id="IPR012312">
    <property type="entry name" value="Hemerythrin-like"/>
</dbReference>
<sequence length="342" mass="36953">MTATRKDARGSRSRAEILRLVAAKVSYDEIGRRLGIAPGLAYLIATGLPADGSDAPTADAHEWPGFLGSSQHLANPEPAENTTSREAVRRWVHARVEADAAMREAAARRDAVPPEQPFGDVEPDVVDVLVRDHNQVTAMLKQLATIPGAQKGGTPAQRSARASIVDLVTVALSRHEAAEEQALWPAVRQVLPAGDALADEALAQEQHGKEILQALAHLDGTAEEDGERFDDLVEELSAACRTHVAFEEKVFLQLREQMPRSDRVDLARTLDRARRHGPTRPHPHAPSEPPAVDVAGALGTAMDRMRDVAGSRPADRRGRPSADAERRTEQGAEQATESEDGD</sequence>